<reference evidence="6 7" key="1">
    <citation type="submission" date="2014-10" db="EMBL/GenBank/DDBJ databases">
        <title>Genome sequence of Micropolyspora internatus JCM3315.</title>
        <authorList>
            <person name="Shin S.-K."/>
            <person name="Yi H."/>
        </authorList>
    </citation>
    <scope>NUCLEOTIDE SEQUENCE [LARGE SCALE GENOMIC DNA]</scope>
    <source>
        <strain evidence="6 7">JCM 3315</strain>
    </source>
</reference>
<dbReference type="InterPro" id="IPR000914">
    <property type="entry name" value="SBP_5_dom"/>
</dbReference>
<evidence type="ECO:0000256" key="1">
    <source>
        <dbReference type="ARBA" id="ARBA00004196"/>
    </source>
</evidence>
<evidence type="ECO:0000313" key="6">
    <source>
        <dbReference type="EMBL" id="KHF42506.1"/>
    </source>
</evidence>
<evidence type="ECO:0000256" key="3">
    <source>
        <dbReference type="ARBA" id="ARBA00022448"/>
    </source>
</evidence>
<accession>A0A837D9N7</accession>
<dbReference type="Pfam" id="PF00496">
    <property type="entry name" value="SBP_bac_5"/>
    <property type="match status" value="1"/>
</dbReference>
<organism evidence="6 7">
    <name type="scientific">Saccharomonospora viridis</name>
    <dbReference type="NCBI Taxonomy" id="1852"/>
    <lineage>
        <taxon>Bacteria</taxon>
        <taxon>Bacillati</taxon>
        <taxon>Actinomycetota</taxon>
        <taxon>Actinomycetes</taxon>
        <taxon>Pseudonocardiales</taxon>
        <taxon>Pseudonocardiaceae</taxon>
        <taxon>Saccharomonospora</taxon>
    </lineage>
</organism>
<dbReference type="GO" id="GO:0042597">
    <property type="term" value="C:periplasmic space"/>
    <property type="evidence" value="ECO:0007669"/>
    <property type="project" value="UniProtKB-ARBA"/>
</dbReference>
<dbReference type="PANTHER" id="PTHR30290:SF10">
    <property type="entry name" value="PERIPLASMIC OLIGOPEPTIDE-BINDING PROTEIN-RELATED"/>
    <property type="match status" value="1"/>
</dbReference>
<dbReference type="InterPro" id="IPR006311">
    <property type="entry name" value="TAT_signal"/>
</dbReference>
<dbReference type="CDD" id="cd00995">
    <property type="entry name" value="PBP2_NikA_DppA_OppA_like"/>
    <property type="match status" value="1"/>
</dbReference>
<evidence type="ECO:0000313" key="7">
    <source>
        <dbReference type="Proteomes" id="UP000030848"/>
    </source>
</evidence>
<dbReference type="PROSITE" id="PS51318">
    <property type="entry name" value="TAT"/>
    <property type="match status" value="1"/>
</dbReference>
<dbReference type="InterPro" id="IPR030678">
    <property type="entry name" value="Peptide/Ni-bd"/>
</dbReference>
<evidence type="ECO:0000256" key="4">
    <source>
        <dbReference type="ARBA" id="ARBA00022729"/>
    </source>
</evidence>
<sequence>METLMATAHTRRSFLKISSMSLAAAYLASCSFGGSQHAAEKGLRAAFNQPINDLDPHGPSSVDESTLLAGRLIYDTPLQRRGDELVPSVATSWEQTDPNTWVLTLRDDVTFHDGSPLTASDVKASLERVRDAGTAQSALWSSVTDVEVPDDHTVRIITDTPLGTMPVNLTLLFILPADKMNDEGFFRKPIGSGPFKVESFTPSSVLELSATDYWNGRPKLNTVTLPYIPETSSQITALRTGELSVLWPVPSDQIQELEGTDDITLETVPSYAYYFMWFNCGREPFTDPRVRRAMWKAVDISTIVENLFREGAEQMTAPIPSTVFGHAPQEPYPYDPEAAKRELAEAGLGDGFRTSLMWFSDTGPLADGLAQTMISDWAKIGITVEPHNVEKAEWLRRLNAKEFDMELQINTVTTGDADFTLGRLYDSSADRMGYANPELDSILRQAHSDSDQQKRRELYAKACEIIWNDAVGIFPATLISTYGMRSTVKGFEPVASNQPDLRDVTLED</sequence>
<dbReference type="InterPro" id="IPR039424">
    <property type="entry name" value="SBP_5"/>
</dbReference>
<dbReference type="EMBL" id="JRZE01000006">
    <property type="protein sequence ID" value="KHF42506.1"/>
    <property type="molecule type" value="Genomic_DNA"/>
</dbReference>
<dbReference type="Gene3D" id="3.10.105.10">
    <property type="entry name" value="Dipeptide-binding Protein, Domain 3"/>
    <property type="match status" value="1"/>
</dbReference>
<protein>
    <submittedName>
        <fullName evidence="6">Peptide ABC transporter substrate-binding protein</fullName>
    </submittedName>
</protein>
<feature type="domain" description="Solute-binding protein family 5" evidence="5">
    <location>
        <begin position="84"/>
        <end position="428"/>
    </location>
</feature>
<dbReference type="GO" id="GO:0030313">
    <property type="term" value="C:cell envelope"/>
    <property type="evidence" value="ECO:0007669"/>
    <property type="project" value="UniProtKB-SubCell"/>
</dbReference>
<name>A0A837D9N7_9PSEU</name>
<dbReference type="Proteomes" id="UP000030848">
    <property type="component" value="Unassembled WGS sequence"/>
</dbReference>
<proteinExistence type="inferred from homology"/>
<dbReference type="SUPFAM" id="SSF53850">
    <property type="entry name" value="Periplasmic binding protein-like II"/>
    <property type="match status" value="1"/>
</dbReference>
<dbReference type="PANTHER" id="PTHR30290">
    <property type="entry name" value="PERIPLASMIC BINDING COMPONENT OF ABC TRANSPORTER"/>
    <property type="match status" value="1"/>
</dbReference>
<keyword evidence="4" id="KW-0732">Signal</keyword>
<evidence type="ECO:0000256" key="2">
    <source>
        <dbReference type="ARBA" id="ARBA00005695"/>
    </source>
</evidence>
<dbReference type="GO" id="GO:1904680">
    <property type="term" value="F:peptide transmembrane transporter activity"/>
    <property type="evidence" value="ECO:0007669"/>
    <property type="project" value="TreeGrafter"/>
</dbReference>
<gene>
    <name evidence="6" type="ORF">MINT15_27080</name>
</gene>
<evidence type="ECO:0000259" key="5">
    <source>
        <dbReference type="Pfam" id="PF00496"/>
    </source>
</evidence>
<comment type="similarity">
    <text evidence="2">Belongs to the bacterial solute-binding protein 5 family.</text>
</comment>
<comment type="caution">
    <text evidence="6">The sequence shown here is derived from an EMBL/GenBank/DDBJ whole genome shotgun (WGS) entry which is preliminary data.</text>
</comment>
<dbReference type="AlphaFoldDB" id="A0A837D9N7"/>
<comment type="subcellular location">
    <subcellularLocation>
        <location evidence="1">Cell envelope</location>
    </subcellularLocation>
</comment>
<dbReference type="GO" id="GO:0015833">
    <property type="term" value="P:peptide transport"/>
    <property type="evidence" value="ECO:0007669"/>
    <property type="project" value="TreeGrafter"/>
</dbReference>
<dbReference type="Gene3D" id="3.40.190.10">
    <property type="entry name" value="Periplasmic binding protein-like II"/>
    <property type="match status" value="1"/>
</dbReference>
<dbReference type="PIRSF" id="PIRSF002741">
    <property type="entry name" value="MppA"/>
    <property type="match status" value="1"/>
</dbReference>
<keyword evidence="3" id="KW-0813">Transport</keyword>
<dbReference type="GO" id="GO:0043190">
    <property type="term" value="C:ATP-binding cassette (ABC) transporter complex"/>
    <property type="evidence" value="ECO:0007669"/>
    <property type="project" value="InterPro"/>
</dbReference>